<feature type="region of interest" description="Disordered" evidence="1">
    <location>
        <begin position="76"/>
        <end position="96"/>
    </location>
</feature>
<organism evidence="2 3">
    <name type="scientific">Phytophthora sojae (strain P6497)</name>
    <name type="common">Soybean stem and root rot agent</name>
    <name type="synonym">Phytophthora megasperma f. sp. glycines</name>
    <dbReference type="NCBI Taxonomy" id="1094619"/>
    <lineage>
        <taxon>Eukaryota</taxon>
        <taxon>Sar</taxon>
        <taxon>Stramenopiles</taxon>
        <taxon>Oomycota</taxon>
        <taxon>Peronosporomycetes</taxon>
        <taxon>Peronosporales</taxon>
        <taxon>Peronosporaceae</taxon>
        <taxon>Phytophthora</taxon>
    </lineage>
</organism>
<reference evidence="2 3" key="1">
    <citation type="journal article" date="2006" name="Science">
        <title>Phytophthora genome sequences uncover evolutionary origins and mechanisms of pathogenesis.</title>
        <authorList>
            <person name="Tyler B.M."/>
            <person name="Tripathy S."/>
            <person name="Zhang X."/>
            <person name="Dehal P."/>
            <person name="Jiang R.H."/>
            <person name="Aerts A."/>
            <person name="Arredondo F.D."/>
            <person name="Baxter L."/>
            <person name="Bensasson D."/>
            <person name="Beynon J.L."/>
            <person name="Chapman J."/>
            <person name="Damasceno C.M."/>
            <person name="Dorrance A.E."/>
            <person name="Dou D."/>
            <person name="Dickerman A.W."/>
            <person name="Dubchak I.L."/>
            <person name="Garbelotto M."/>
            <person name="Gijzen M."/>
            <person name="Gordon S.G."/>
            <person name="Govers F."/>
            <person name="Grunwald N.J."/>
            <person name="Huang W."/>
            <person name="Ivors K.L."/>
            <person name="Jones R.W."/>
            <person name="Kamoun S."/>
            <person name="Krampis K."/>
            <person name="Lamour K.H."/>
            <person name="Lee M.K."/>
            <person name="McDonald W.H."/>
            <person name="Medina M."/>
            <person name="Meijer H.J."/>
            <person name="Nordberg E.K."/>
            <person name="Maclean D.J."/>
            <person name="Ospina-Giraldo M.D."/>
            <person name="Morris P.F."/>
            <person name="Phuntumart V."/>
            <person name="Putnam N.H."/>
            <person name="Rash S."/>
            <person name="Rose J.K."/>
            <person name="Sakihama Y."/>
            <person name="Salamov A.A."/>
            <person name="Savidor A."/>
            <person name="Scheuring C.F."/>
            <person name="Smith B.M."/>
            <person name="Sobral B.W."/>
            <person name="Terry A."/>
            <person name="Torto-Alalibo T.A."/>
            <person name="Win J."/>
            <person name="Xu Z."/>
            <person name="Zhang H."/>
            <person name="Grigoriev I.V."/>
            <person name="Rokhsar D.S."/>
            <person name="Boore J.L."/>
        </authorList>
    </citation>
    <scope>NUCLEOTIDE SEQUENCE [LARGE SCALE GENOMIC DNA]</scope>
    <source>
        <strain evidence="2 3">P6497</strain>
    </source>
</reference>
<name>G4YFP2_PHYSP</name>
<gene>
    <name evidence="2" type="ORF">PHYSODRAFT_466254</name>
</gene>
<proteinExistence type="predicted"/>
<dbReference type="Proteomes" id="UP000002640">
    <property type="component" value="Unassembled WGS sequence"/>
</dbReference>
<evidence type="ECO:0000313" key="3">
    <source>
        <dbReference type="Proteomes" id="UP000002640"/>
    </source>
</evidence>
<dbReference type="GeneID" id="20653431"/>
<sequence length="96" mass="11385">QSPRRIWQQRGIFTDYEAWTIYRITLGTLRLYHDNWPQCPEMSCKLEKETIDHIIWSCAKAQLSWKRWLDTWLGHSSTPSERDSLQKAVAARQAPP</sequence>
<feature type="non-terminal residue" evidence="2">
    <location>
        <position position="1"/>
    </location>
</feature>
<feature type="non-terminal residue" evidence="2">
    <location>
        <position position="96"/>
    </location>
</feature>
<keyword evidence="3" id="KW-1185">Reference proteome</keyword>
<evidence type="ECO:0000256" key="1">
    <source>
        <dbReference type="SAM" id="MobiDB-lite"/>
    </source>
</evidence>
<dbReference type="RefSeq" id="XP_009514672.1">
    <property type="nucleotide sequence ID" value="XM_009516377.1"/>
</dbReference>
<accession>G4YFP2</accession>
<dbReference type="AlphaFoldDB" id="G4YFP2"/>
<protein>
    <submittedName>
        <fullName evidence="2">Uncharacterized protein</fullName>
    </submittedName>
</protein>
<dbReference type="EMBL" id="JH159151">
    <property type="protein sequence ID" value="EGZ27397.1"/>
    <property type="molecule type" value="Genomic_DNA"/>
</dbReference>
<dbReference type="SMR" id="G4YFP2"/>
<dbReference type="InParanoid" id="G4YFP2"/>
<dbReference type="KEGG" id="psoj:PHYSODRAFT_466254"/>
<evidence type="ECO:0000313" key="2">
    <source>
        <dbReference type="EMBL" id="EGZ27397.1"/>
    </source>
</evidence>